<reference evidence="1 2" key="1">
    <citation type="submission" date="2017-11" db="EMBL/GenBank/DDBJ databases">
        <title>Genomic Encyclopedia of Archaeal and Bacterial Type Strains, Phase II (KMG-II): From Individual Species to Whole Genera.</title>
        <authorList>
            <person name="Goeker M."/>
        </authorList>
    </citation>
    <scope>NUCLEOTIDE SEQUENCE [LARGE SCALE GENOMIC DNA]</scope>
    <source>
        <strain evidence="1 2">DSM 28175</strain>
    </source>
</reference>
<dbReference type="GO" id="GO:0003700">
    <property type="term" value="F:DNA-binding transcription factor activity"/>
    <property type="evidence" value="ECO:0007669"/>
    <property type="project" value="InterPro"/>
</dbReference>
<dbReference type="OrthoDB" id="796306at2"/>
<proteinExistence type="predicted"/>
<dbReference type="GO" id="GO:0000428">
    <property type="term" value="C:DNA-directed RNA polymerase complex"/>
    <property type="evidence" value="ECO:0007669"/>
    <property type="project" value="UniProtKB-KW"/>
</dbReference>
<dbReference type="Proteomes" id="UP000242687">
    <property type="component" value="Unassembled WGS sequence"/>
</dbReference>
<comment type="caution">
    <text evidence="1">The sequence shown here is derived from an EMBL/GenBank/DDBJ whole genome shotgun (WGS) entry which is preliminary data.</text>
</comment>
<evidence type="ECO:0000313" key="1">
    <source>
        <dbReference type="EMBL" id="PJJ83222.1"/>
    </source>
</evidence>
<evidence type="ECO:0000313" key="2">
    <source>
        <dbReference type="Proteomes" id="UP000242687"/>
    </source>
</evidence>
<accession>A0A2H9VQW7</accession>
<dbReference type="InterPro" id="IPR013325">
    <property type="entry name" value="RNA_pol_sigma_r2"/>
</dbReference>
<protein>
    <submittedName>
        <fullName evidence="1">DNA-directed RNA polymerase specialized sigma24 family protein</fullName>
    </submittedName>
</protein>
<gene>
    <name evidence="1" type="ORF">CLV57_0200</name>
</gene>
<dbReference type="EMBL" id="PGFJ01000001">
    <property type="protein sequence ID" value="PJJ83222.1"/>
    <property type="molecule type" value="Genomic_DNA"/>
</dbReference>
<sequence>MERGYIQNDLITESKPEGVKHLYNQYADKLLGYILAIVNNRPLAEDMVVKVFADIFSKNGQLAATHHTNTWSWLTALAQNQIAGLQNAANECIAVAEDGNYVRSHKYLSKMNDIQRLVFCGAYYHRKSIALIARETGLCEIALKLALKEAFTIIRGLKDED</sequence>
<keyword evidence="1" id="KW-0804">Transcription</keyword>
<dbReference type="Gene3D" id="1.10.1740.10">
    <property type="match status" value="1"/>
</dbReference>
<dbReference type="GO" id="GO:0006352">
    <property type="term" value="P:DNA-templated transcription initiation"/>
    <property type="evidence" value="ECO:0007669"/>
    <property type="project" value="InterPro"/>
</dbReference>
<name>A0A2H9VQW7_9SPHI</name>
<keyword evidence="2" id="KW-1185">Reference proteome</keyword>
<organism evidence="1 2">
    <name type="scientific">Mucilaginibacter auburnensis</name>
    <dbReference type="NCBI Taxonomy" id="1457233"/>
    <lineage>
        <taxon>Bacteria</taxon>
        <taxon>Pseudomonadati</taxon>
        <taxon>Bacteroidota</taxon>
        <taxon>Sphingobacteriia</taxon>
        <taxon>Sphingobacteriales</taxon>
        <taxon>Sphingobacteriaceae</taxon>
        <taxon>Mucilaginibacter</taxon>
    </lineage>
</organism>
<dbReference type="SUPFAM" id="SSF88946">
    <property type="entry name" value="Sigma2 domain of RNA polymerase sigma factors"/>
    <property type="match status" value="1"/>
</dbReference>
<dbReference type="AlphaFoldDB" id="A0A2H9VQW7"/>
<dbReference type="RefSeq" id="WP_100339504.1">
    <property type="nucleotide sequence ID" value="NZ_PGFJ01000001.1"/>
</dbReference>
<keyword evidence="1" id="KW-0240">DNA-directed RNA polymerase</keyword>